<dbReference type="EC" id="2.7.11.-" evidence="10"/>
<dbReference type="AlphaFoldDB" id="A0A9P1C7E8"/>
<dbReference type="SUPFAM" id="SSF55486">
    <property type="entry name" value="Metalloproteases ('zincins'), catalytic domain"/>
    <property type="match status" value="1"/>
</dbReference>
<evidence type="ECO:0000256" key="11">
    <source>
        <dbReference type="SAM" id="Phobius"/>
    </source>
</evidence>
<proteinExistence type="inferred from homology"/>
<dbReference type="SUPFAM" id="SSF69012">
    <property type="entry name" value="alpha-ketoacid dehydrogenase kinase, N-terminal domain"/>
    <property type="match status" value="1"/>
</dbReference>
<dbReference type="Proteomes" id="UP001152797">
    <property type="component" value="Unassembled WGS sequence"/>
</dbReference>
<dbReference type="EMBL" id="CAMXCT030001042">
    <property type="protein sequence ID" value="CAL4773380.1"/>
    <property type="molecule type" value="Genomic_DNA"/>
</dbReference>
<comment type="caution">
    <text evidence="13">The sequence shown here is derived from an EMBL/GenBank/DDBJ whole genome shotgun (WGS) entry which is preliminary data.</text>
</comment>
<keyword evidence="8 9" id="KW-0645">Protease</keyword>
<feature type="active site" evidence="8">
    <location>
        <position position="311"/>
    </location>
</feature>
<keyword evidence="6 10" id="KW-0496">Mitochondrion</keyword>
<dbReference type="SUPFAM" id="SSF55874">
    <property type="entry name" value="ATPase domain of HSP90 chaperone/DNA topoisomerase II/histidine kinase"/>
    <property type="match status" value="1"/>
</dbReference>
<keyword evidence="4 10" id="KW-0418">Kinase</keyword>
<dbReference type="GO" id="GO:0006508">
    <property type="term" value="P:proteolysis"/>
    <property type="evidence" value="ECO:0007669"/>
    <property type="project" value="UniProtKB-KW"/>
</dbReference>
<evidence type="ECO:0000256" key="1">
    <source>
        <dbReference type="ARBA" id="ARBA00006155"/>
    </source>
</evidence>
<accession>A0A9P1C7E8</accession>
<dbReference type="EC" id="3.4.24.-" evidence="9"/>
<keyword evidence="3 10" id="KW-0547">Nucleotide-binding</keyword>
<dbReference type="PRINTS" id="PR00480">
    <property type="entry name" value="ASTACIN"/>
</dbReference>
<evidence type="ECO:0000256" key="9">
    <source>
        <dbReference type="RuleBase" id="RU361183"/>
    </source>
</evidence>
<sequence>MDDARALLDVETPPETGSVTASAVKRRAMWGMLWSGVLSAIVVLVLFMPKTEHGGSKDLVQLAQWSSDFDALDVEAERADFGRLASKASELADLLRVLRGSVMRSPALPKEFFADTREKILELLQTLQGKVSPLDAVKLGISVTTKDLARLGVPLEDSTAPSETNAETNIIRTSVEPDGDSHGGHGGHGQKMTRMADVPGSFGAGPPWTDGLVRFCFHANVPSRIKTLVQNAMLELEKAIPCIRFKQIKNHRTSSTNCEVYPSVIITSFDNRGCASSHLGWYSRTTQQWVNLKARKPRQGHCEVLGIAIHELGHLLGMAHEQARPDASKYVTIHWDNINPNYTRQFKVNDKADNERPYDLLSVMHYGSEAFSINDKDTITPKSSGCWHYTSDASLCERIKDNMGQRNGITQLDADQLGDLYKSQNKLCRSSLAQSNPASDGLPLQRWVPRTPLSYNTMGVAYAYPFPCKAASQTRVWSSAGGGALLWRHGNLAFYQGDDKGETIWSHVVWQSGTCADCGGGFEPRSNPGAHLCFHSNGNLVIYSQTRRLLWATGTYPGRRAPWGAWRMAIFDHHWAMMSPRIKPREGVQKEVLPYSMVRYPSEAPSSIEILPWLIGWFGCLTDVTWETLGGAQLRFHDGELVFYPGDGHGNKDDPIWRSGTKHIGKELCFAEDGNLLINSATDWVWRSGTFDSSGGRSPEGATSLVVFDGEWSMFSATGVALVTFPPSTKYFKELLLLPFGLAETSGVQKVVQCFSSYVKWLSEFPVPKEQDMASFTVLLKQILQDNADVTRTMSGALLEVRSTMGEAKYEEIRSEVDLIFDRFFIKRIGLRFLIQHHIEAAEAAESALLPGASGIIRSMAVGELLRAAAQEARRAVQEDLGLAPQVEVIGDGAEIPLVHANTFATGSSLCKASFNNSDFTHVPSHIHFICYQLLHNACQATAKRWQGERLQKQRELFLSVATDAKPQSVPMGKATVAGFPFSARSGVAKSPEGLAPVRAIFAHGSDEVSIKVSDEGGGIPRSELPQVWSYSRAPVDTSSESIERLGVGLPLSRLHARYYGGDVVLKSMEGFGTDVYVFLNRLGHSCENLPQGVRLSPAQQDSSITAEARITAEALGDISEAEVAHLTRRLRERRAKAPTQAEIE</sequence>
<feature type="binding site" evidence="8">
    <location>
        <position position="314"/>
    </location>
    <ligand>
        <name>Zn(2+)</name>
        <dbReference type="ChEBI" id="CHEBI:29105"/>
        <note>catalytic</note>
    </ligand>
</feature>
<dbReference type="InterPro" id="IPR036784">
    <property type="entry name" value="AK/P_DHK_N_sf"/>
</dbReference>
<keyword evidence="11" id="KW-0812">Transmembrane</keyword>
<dbReference type="OrthoDB" id="416032at2759"/>
<evidence type="ECO:0000256" key="2">
    <source>
        <dbReference type="ARBA" id="ARBA00022679"/>
    </source>
</evidence>
<dbReference type="InterPro" id="IPR006026">
    <property type="entry name" value="Peptidase_Metallo"/>
</dbReference>
<keyword evidence="8 9" id="KW-0378">Hydrolase</keyword>
<evidence type="ECO:0000256" key="7">
    <source>
        <dbReference type="ARBA" id="ARBA00048201"/>
    </source>
</evidence>
<dbReference type="PROSITE" id="PS51864">
    <property type="entry name" value="ASTACIN"/>
    <property type="match status" value="1"/>
</dbReference>
<dbReference type="SMART" id="SM00235">
    <property type="entry name" value="ZnMc"/>
    <property type="match status" value="1"/>
</dbReference>
<dbReference type="EMBL" id="CAMXCT010001042">
    <property type="protein sequence ID" value="CAI3986068.1"/>
    <property type="molecule type" value="Genomic_DNA"/>
</dbReference>
<comment type="caution">
    <text evidence="8">Lacks conserved residue(s) required for the propagation of feature annotation.</text>
</comment>
<evidence type="ECO:0000256" key="5">
    <source>
        <dbReference type="ARBA" id="ARBA00022840"/>
    </source>
</evidence>
<dbReference type="Pfam" id="PF10436">
    <property type="entry name" value="BCDHK_Adom3"/>
    <property type="match status" value="1"/>
</dbReference>
<keyword evidence="15" id="KW-1185">Reference proteome</keyword>
<evidence type="ECO:0000256" key="3">
    <source>
        <dbReference type="ARBA" id="ARBA00022741"/>
    </source>
</evidence>
<feature type="binding site" evidence="8">
    <location>
        <position position="320"/>
    </location>
    <ligand>
        <name>Zn(2+)</name>
        <dbReference type="ChEBI" id="CHEBI:29105"/>
        <note>catalytic</note>
    </ligand>
</feature>
<dbReference type="GO" id="GO:0005524">
    <property type="term" value="F:ATP binding"/>
    <property type="evidence" value="ECO:0007669"/>
    <property type="project" value="UniProtKB-UniRule"/>
</dbReference>
<evidence type="ECO:0000313" key="13">
    <source>
        <dbReference type="EMBL" id="CAI3986068.1"/>
    </source>
</evidence>
<organism evidence="13">
    <name type="scientific">Cladocopium goreaui</name>
    <dbReference type="NCBI Taxonomy" id="2562237"/>
    <lineage>
        <taxon>Eukaryota</taxon>
        <taxon>Sar</taxon>
        <taxon>Alveolata</taxon>
        <taxon>Dinophyceae</taxon>
        <taxon>Suessiales</taxon>
        <taxon>Symbiodiniaceae</taxon>
        <taxon>Cladocopium</taxon>
    </lineage>
</organism>
<dbReference type="InterPro" id="IPR013087">
    <property type="entry name" value="Znf_C2H2_type"/>
</dbReference>
<reference evidence="13" key="1">
    <citation type="submission" date="2022-10" db="EMBL/GenBank/DDBJ databases">
        <authorList>
            <person name="Chen Y."/>
            <person name="Dougan E. K."/>
            <person name="Chan C."/>
            <person name="Rhodes N."/>
            <person name="Thang M."/>
        </authorList>
    </citation>
    <scope>NUCLEOTIDE SEQUENCE</scope>
</reference>
<dbReference type="Gene3D" id="1.20.140.20">
    <property type="entry name" value="Alpha-ketoacid/pyruvate dehydrogenase kinase, N-terminal domain"/>
    <property type="match status" value="1"/>
</dbReference>
<evidence type="ECO:0000313" key="15">
    <source>
        <dbReference type="Proteomes" id="UP001152797"/>
    </source>
</evidence>
<evidence type="ECO:0000313" key="14">
    <source>
        <dbReference type="EMBL" id="CAL4773380.1"/>
    </source>
</evidence>
<dbReference type="PANTHER" id="PTHR11947:SF3">
    <property type="entry name" value="[PYRUVATE DEHYDROGENASE (ACETYL-TRANSFERRING)] KINASE, MITOCHONDRIAL"/>
    <property type="match status" value="1"/>
</dbReference>
<dbReference type="Gene3D" id="3.30.565.10">
    <property type="entry name" value="Histidine kinase-like ATPase, C-terminal domain"/>
    <property type="match status" value="1"/>
</dbReference>
<feature type="binding site" evidence="8">
    <location>
        <position position="310"/>
    </location>
    <ligand>
        <name>Zn(2+)</name>
        <dbReference type="ChEBI" id="CHEBI:29105"/>
        <note>catalytic</note>
    </ligand>
</feature>
<dbReference type="SMART" id="SM00387">
    <property type="entry name" value="HATPase_c"/>
    <property type="match status" value="1"/>
</dbReference>
<evidence type="ECO:0000256" key="10">
    <source>
        <dbReference type="RuleBase" id="RU366032"/>
    </source>
</evidence>
<dbReference type="PROSITE" id="PS00028">
    <property type="entry name" value="ZINC_FINGER_C2H2_1"/>
    <property type="match status" value="1"/>
</dbReference>
<dbReference type="Gene3D" id="3.40.390.10">
    <property type="entry name" value="Collagenase (Catalytic Domain)"/>
    <property type="match status" value="1"/>
</dbReference>
<keyword evidence="11" id="KW-1133">Transmembrane helix</keyword>
<dbReference type="Pfam" id="PF02518">
    <property type="entry name" value="HATPase_c"/>
    <property type="match status" value="1"/>
</dbReference>
<dbReference type="GO" id="GO:0005759">
    <property type="term" value="C:mitochondrial matrix"/>
    <property type="evidence" value="ECO:0007669"/>
    <property type="project" value="UniProtKB-SubCell"/>
</dbReference>
<comment type="catalytic activity">
    <reaction evidence="7">
        <text>L-seryl-[pyruvate dehydrogenase E1 alpha subunit] + ATP = O-phospho-L-seryl-[pyruvate dehydrogenase E1 alpha subunit] + ADP + H(+)</text>
        <dbReference type="Rhea" id="RHEA:23052"/>
        <dbReference type="Rhea" id="RHEA-COMP:13689"/>
        <dbReference type="Rhea" id="RHEA-COMP:13690"/>
        <dbReference type="ChEBI" id="CHEBI:15378"/>
        <dbReference type="ChEBI" id="CHEBI:29999"/>
        <dbReference type="ChEBI" id="CHEBI:30616"/>
        <dbReference type="ChEBI" id="CHEBI:83421"/>
        <dbReference type="ChEBI" id="CHEBI:456216"/>
        <dbReference type="EC" id="2.7.11.2"/>
    </reaction>
</comment>
<dbReference type="InterPro" id="IPR024079">
    <property type="entry name" value="MetalloPept_cat_dom_sf"/>
</dbReference>
<keyword evidence="2 10" id="KW-0808">Transferase</keyword>
<dbReference type="EMBL" id="CAMXCT020001042">
    <property type="protein sequence ID" value="CAL1139443.1"/>
    <property type="molecule type" value="Genomic_DNA"/>
</dbReference>
<dbReference type="InterPro" id="IPR039028">
    <property type="entry name" value="BCKD/PDK"/>
</dbReference>
<keyword evidence="8 9" id="KW-0862">Zinc</keyword>
<dbReference type="GO" id="GO:0004740">
    <property type="term" value="F:pyruvate dehydrogenase (acetyl-transferring) kinase activity"/>
    <property type="evidence" value="ECO:0007669"/>
    <property type="project" value="UniProtKB-EC"/>
</dbReference>
<keyword evidence="5 10" id="KW-0067">ATP-binding</keyword>
<dbReference type="Pfam" id="PF01400">
    <property type="entry name" value="Astacin"/>
    <property type="match status" value="1"/>
</dbReference>
<comment type="cofactor">
    <cofactor evidence="8 9">
        <name>Zn(2+)</name>
        <dbReference type="ChEBI" id="CHEBI:29105"/>
    </cofactor>
    <text evidence="8 9">Binds 1 zinc ion per subunit.</text>
</comment>
<comment type="subcellular location">
    <subcellularLocation>
        <location evidence="10">Mitochondrion matrix</location>
    </subcellularLocation>
</comment>
<keyword evidence="8 9" id="KW-0482">Metalloprotease</keyword>
<gene>
    <name evidence="13" type="ORF">C1SCF055_LOCUS13448</name>
</gene>
<evidence type="ECO:0000259" key="12">
    <source>
        <dbReference type="PROSITE" id="PS51864"/>
    </source>
</evidence>
<evidence type="ECO:0000256" key="8">
    <source>
        <dbReference type="PROSITE-ProRule" id="PRU01211"/>
    </source>
</evidence>
<dbReference type="InterPro" id="IPR036890">
    <property type="entry name" value="HATPase_C_sf"/>
</dbReference>
<dbReference type="SUPFAM" id="SSF51110">
    <property type="entry name" value="alpha-D-mannose-specific plant lectins"/>
    <property type="match status" value="2"/>
</dbReference>
<dbReference type="PANTHER" id="PTHR11947">
    <property type="entry name" value="PYRUVATE DEHYDROGENASE KINASE"/>
    <property type="match status" value="1"/>
</dbReference>
<protein>
    <recommendedName>
        <fullName evidence="9 10">Multifunctional fusion protein</fullName>
    </recommendedName>
    <domain>
        <recommendedName>
            <fullName evidence="9">Metalloendopeptidase</fullName>
            <ecNumber evidence="9">3.4.24.-</ecNumber>
        </recommendedName>
    </domain>
    <domain>
        <recommendedName>
            <fullName evidence="10">Protein-serine/threonine kinase</fullName>
            <ecNumber evidence="10">2.7.11.-</ecNumber>
        </recommendedName>
    </domain>
</protein>
<comment type="similarity">
    <text evidence="1 10">Belongs to the PDK/BCKDK protein kinase family.</text>
</comment>
<keyword evidence="11" id="KW-0472">Membrane</keyword>
<feature type="transmembrane region" description="Helical" evidence="11">
    <location>
        <begin position="28"/>
        <end position="48"/>
    </location>
</feature>
<reference evidence="14 15" key="2">
    <citation type="submission" date="2024-05" db="EMBL/GenBank/DDBJ databases">
        <authorList>
            <person name="Chen Y."/>
            <person name="Shah S."/>
            <person name="Dougan E. K."/>
            <person name="Thang M."/>
            <person name="Chan C."/>
        </authorList>
    </citation>
    <scope>NUCLEOTIDE SEQUENCE [LARGE SCALE GENOMIC DNA]</scope>
</reference>
<dbReference type="InterPro" id="IPR036426">
    <property type="entry name" value="Bulb-type_lectin_dom_sf"/>
</dbReference>
<dbReference type="GO" id="GO:0008270">
    <property type="term" value="F:zinc ion binding"/>
    <property type="evidence" value="ECO:0007669"/>
    <property type="project" value="UniProtKB-UniRule"/>
</dbReference>
<keyword evidence="8 9" id="KW-0479">Metal-binding</keyword>
<evidence type="ECO:0000256" key="6">
    <source>
        <dbReference type="ARBA" id="ARBA00023128"/>
    </source>
</evidence>
<dbReference type="InterPro" id="IPR001506">
    <property type="entry name" value="Peptidase_M12A"/>
</dbReference>
<dbReference type="Gene3D" id="2.90.10.10">
    <property type="entry name" value="Bulb-type lectin domain"/>
    <property type="match status" value="2"/>
</dbReference>
<feature type="domain" description="Peptidase M12A" evidence="12">
    <location>
        <begin position="196"/>
        <end position="429"/>
    </location>
</feature>
<dbReference type="InterPro" id="IPR003594">
    <property type="entry name" value="HATPase_dom"/>
</dbReference>
<dbReference type="GO" id="GO:0004222">
    <property type="term" value="F:metalloendopeptidase activity"/>
    <property type="evidence" value="ECO:0007669"/>
    <property type="project" value="UniProtKB-UniRule"/>
</dbReference>
<dbReference type="GO" id="GO:0010906">
    <property type="term" value="P:regulation of glucose metabolic process"/>
    <property type="evidence" value="ECO:0007669"/>
    <property type="project" value="TreeGrafter"/>
</dbReference>
<name>A0A9P1C7E8_9DINO</name>
<dbReference type="InterPro" id="IPR018955">
    <property type="entry name" value="BCDHK/PDK_N"/>
</dbReference>
<evidence type="ECO:0000256" key="4">
    <source>
        <dbReference type="ARBA" id="ARBA00022777"/>
    </source>
</evidence>